<gene>
    <name evidence="1" type="ORF">S01H1_29143</name>
</gene>
<name>X0T493_9ZZZZ</name>
<feature type="non-terminal residue" evidence="1">
    <location>
        <position position="150"/>
    </location>
</feature>
<proteinExistence type="predicted"/>
<comment type="caution">
    <text evidence="1">The sequence shown here is derived from an EMBL/GenBank/DDBJ whole genome shotgun (WGS) entry which is preliminary data.</text>
</comment>
<evidence type="ECO:0000313" key="1">
    <source>
        <dbReference type="EMBL" id="GAF88034.1"/>
    </source>
</evidence>
<organism evidence="1">
    <name type="scientific">marine sediment metagenome</name>
    <dbReference type="NCBI Taxonomy" id="412755"/>
    <lineage>
        <taxon>unclassified sequences</taxon>
        <taxon>metagenomes</taxon>
        <taxon>ecological metagenomes</taxon>
    </lineage>
</organism>
<sequence length="150" mass="16581">METGNLEATGGRWEAFRTNTNRARRSPVMSVMAENFGPASALVKNVSLNRKIKDSIHEPLNGSATITLEDKDGSLIINGRSVIRRNDKVKVWTGFGRNGFKNGDLVPRFAGVVKEPRIHTGSREVTLALQDYGYLMKQSMTSGDFSSYNT</sequence>
<protein>
    <submittedName>
        <fullName evidence="1">Uncharacterized protein</fullName>
    </submittedName>
</protein>
<dbReference type="AlphaFoldDB" id="X0T493"/>
<reference evidence="1" key="1">
    <citation type="journal article" date="2014" name="Front. Microbiol.">
        <title>High frequency of phylogenetically diverse reductive dehalogenase-homologous genes in deep subseafloor sedimentary metagenomes.</title>
        <authorList>
            <person name="Kawai M."/>
            <person name="Futagami T."/>
            <person name="Toyoda A."/>
            <person name="Takaki Y."/>
            <person name="Nishi S."/>
            <person name="Hori S."/>
            <person name="Arai W."/>
            <person name="Tsubouchi T."/>
            <person name="Morono Y."/>
            <person name="Uchiyama I."/>
            <person name="Ito T."/>
            <person name="Fujiyama A."/>
            <person name="Inagaki F."/>
            <person name="Takami H."/>
        </authorList>
    </citation>
    <scope>NUCLEOTIDE SEQUENCE</scope>
    <source>
        <strain evidence="1">Expedition CK06-06</strain>
    </source>
</reference>
<dbReference type="EMBL" id="BARS01017855">
    <property type="protein sequence ID" value="GAF88034.1"/>
    <property type="molecule type" value="Genomic_DNA"/>
</dbReference>
<accession>X0T493</accession>